<sequence>MKKRPLISLLLILTILITGCENTSGNSYGEKEIVSTYDYSENEKEVVSSYDYSENEKIGNLDLEVHFIDVGQGDAILIESNDKAMMVDFGNNDKGSALYAYLKKEGIDELEYAIGTHPDADHIGGMDVILYKTGSKRVFMPDVTNDTATYRDVVDECKRQGKKIENPKLGESFSLGDVTFTIISPVKGGYEDKNSYSIGIKLVCKNTSFVMCGDETIESEKEMLANNIDLQADVLKLGHHGSSGSTCDSFLTAVNPKYAIISCGFNNSYGHPHKEVVNALKNRGISLFRTDLQGSIIAKSDGENITFNTQATTDYRCGNEISQTEKELNEKDDEKQIKENDDVALTSENTTYIINENTKKFHLSDCPSVSKMKEKNKKETNKTKDELEKEGYQPCQNCLG</sequence>
<dbReference type="CDD" id="cd07731">
    <property type="entry name" value="ComA-like_MBL-fold"/>
    <property type="match status" value="1"/>
</dbReference>
<feature type="region of interest" description="Disordered" evidence="1">
    <location>
        <begin position="370"/>
        <end position="400"/>
    </location>
</feature>
<dbReference type="PANTHER" id="PTHR30619">
    <property type="entry name" value="DNA INTERNALIZATION/COMPETENCE PROTEIN COMEC/REC2"/>
    <property type="match status" value="1"/>
</dbReference>
<evidence type="ECO:0000259" key="3">
    <source>
        <dbReference type="SMART" id="SM00849"/>
    </source>
</evidence>
<evidence type="ECO:0000256" key="2">
    <source>
        <dbReference type="SAM" id="SignalP"/>
    </source>
</evidence>
<dbReference type="InterPro" id="IPR035681">
    <property type="entry name" value="ComA-like_MBL"/>
</dbReference>
<dbReference type="InterPro" id="IPR001279">
    <property type="entry name" value="Metallo-B-lactamas"/>
</dbReference>
<dbReference type="Gene3D" id="3.60.15.10">
    <property type="entry name" value="Ribonuclease Z/Hydroxyacylglutathione hydrolase-like"/>
    <property type="match status" value="1"/>
</dbReference>
<dbReference type="InterPro" id="IPR035451">
    <property type="entry name" value="Ada-like_dom_sf"/>
</dbReference>
<feature type="signal peptide" evidence="2">
    <location>
        <begin position="1"/>
        <end position="20"/>
    </location>
</feature>
<dbReference type="PROSITE" id="PS51257">
    <property type="entry name" value="PROKAR_LIPOPROTEIN"/>
    <property type="match status" value="1"/>
</dbReference>
<evidence type="ECO:0000313" key="5">
    <source>
        <dbReference type="Proteomes" id="UP000198838"/>
    </source>
</evidence>
<dbReference type="InterPro" id="IPR036866">
    <property type="entry name" value="RibonucZ/Hydroxyglut_hydro"/>
</dbReference>
<gene>
    <name evidence="4" type="ORF">SAMN05216249_10965</name>
</gene>
<organism evidence="4 5">
    <name type="scientific">Acetitomaculum ruminis DSM 5522</name>
    <dbReference type="NCBI Taxonomy" id="1120918"/>
    <lineage>
        <taxon>Bacteria</taxon>
        <taxon>Bacillati</taxon>
        <taxon>Bacillota</taxon>
        <taxon>Clostridia</taxon>
        <taxon>Lachnospirales</taxon>
        <taxon>Lachnospiraceae</taxon>
        <taxon>Acetitomaculum</taxon>
    </lineage>
</organism>
<evidence type="ECO:0000256" key="1">
    <source>
        <dbReference type="SAM" id="MobiDB-lite"/>
    </source>
</evidence>
<dbReference type="SUPFAM" id="SSF57884">
    <property type="entry name" value="Ada DNA repair protein, N-terminal domain (N-Ada 10)"/>
    <property type="match status" value="1"/>
</dbReference>
<dbReference type="EMBL" id="FOJY01000009">
    <property type="protein sequence ID" value="SFB10243.1"/>
    <property type="molecule type" value="Genomic_DNA"/>
</dbReference>
<name>A0A1I0YDG0_9FIRM</name>
<protein>
    <submittedName>
        <fullName evidence="4">Metal-dependent hydrolase, beta-lactamase superfamily II</fullName>
    </submittedName>
</protein>
<keyword evidence="2" id="KW-0732">Signal</keyword>
<accession>A0A1I0YDG0</accession>
<dbReference type="Pfam" id="PF00753">
    <property type="entry name" value="Lactamase_B"/>
    <property type="match status" value="1"/>
</dbReference>
<reference evidence="4 5" key="1">
    <citation type="submission" date="2016-10" db="EMBL/GenBank/DDBJ databases">
        <authorList>
            <person name="de Groot N.N."/>
        </authorList>
    </citation>
    <scope>NUCLEOTIDE SEQUENCE [LARGE SCALE GENOMIC DNA]</scope>
    <source>
        <strain evidence="4 5">DSM 5522</strain>
    </source>
</reference>
<dbReference type="GO" id="GO:0016787">
    <property type="term" value="F:hydrolase activity"/>
    <property type="evidence" value="ECO:0007669"/>
    <property type="project" value="UniProtKB-KW"/>
</dbReference>
<dbReference type="Proteomes" id="UP000198838">
    <property type="component" value="Unassembled WGS sequence"/>
</dbReference>
<keyword evidence="4" id="KW-0378">Hydrolase</keyword>
<evidence type="ECO:0000313" key="4">
    <source>
        <dbReference type="EMBL" id="SFB10243.1"/>
    </source>
</evidence>
<feature type="compositionally biased region" description="Basic and acidic residues" evidence="1">
    <location>
        <begin position="371"/>
        <end position="391"/>
    </location>
</feature>
<dbReference type="OrthoDB" id="9783680at2"/>
<dbReference type="AlphaFoldDB" id="A0A1I0YDG0"/>
<feature type="chain" id="PRO_5039186168" evidence="2">
    <location>
        <begin position="21"/>
        <end position="400"/>
    </location>
</feature>
<feature type="domain" description="Metallo-beta-lactamase" evidence="3">
    <location>
        <begin position="72"/>
        <end position="265"/>
    </location>
</feature>
<dbReference type="PANTHER" id="PTHR30619:SF7">
    <property type="entry name" value="BETA-LACTAMASE DOMAIN PROTEIN"/>
    <property type="match status" value="1"/>
</dbReference>
<dbReference type="STRING" id="1120918.SAMN05216249_10965"/>
<keyword evidence="5" id="KW-1185">Reference proteome</keyword>
<dbReference type="InterPro" id="IPR052159">
    <property type="entry name" value="Competence_DNA_uptake"/>
</dbReference>
<dbReference type="SMART" id="SM00849">
    <property type="entry name" value="Lactamase_B"/>
    <property type="match status" value="1"/>
</dbReference>
<dbReference type="Gene3D" id="3.40.10.10">
    <property type="entry name" value="DNA Methylphosphotriester Repair Domain"/>
    <property type="match status" value="1"/>
</dbReference>
<proteinExistence type="predicted"/>
<dbReference type="SUPFAM" id="SSF56281">
    <property type="entry name" value="Metallo-hydrolase/oxidoreductase"/>
    <property type="match status" value="1"/>
</dbReference>
<dbReference type="RefSeq" id="WP_092872270.1">
    <property type="nucleotide sequence ID" value="NZ_FOJY01000009.1"/>
</dbReference>